<dbReference type="InterPro" id="IPR010144">
    <property type="entry name" value="CRISPR-assoc_prot_Csd1-typ"/>
</dbReference>
<dbReference type="EMBL" id="LVWG01000018">
    <property type="protein sequence ID" value="KZK74812.1"/>
    <property type="molecule type" value="Genomic_DNA"/>
</dbReference>
<sequence length="581" mass="65573">MILQALYDYYQRKAVDPDSGIAPEGFVWKEIPFVIVINHEGDFISLEDTREGDGKKKRAKKYLLPKSVGRSGSNGWMTSFLLWDHYGYVLGHARSEGEKDQVMAQKQMLSFIKKIQDLPQEIKEDNGVLAVIRFYDQRSYEKVKDSDKWEECSKIIGCNMSFRLDGDSSLIPCNTSVQKYIADQCNENADGVTGLCLITGKKGEIARIHSDTPINKDSKKFVSFQRSSGYDSYGKEQAFNAPISKSAEFAYTTAMNMLLGKDSINKVQVGNTTSIFWSQKEDVFEAIFPSFFGYNKDNPDADVKAVKTLFESAWTGYVNTNSNTRFYILGLSPNSARIAVRFWHTGSIGKCSGNIKQHFDDLEIIRPSHDRGHYSLFWLLSAIAHEKKVDNIPPNLSGQIFEAVITGGTYPATMLQQTIRRIRATQDVTRVQAGILKAYLNRFHRIYSTKEKETITVALDSNNINPGYRLGRLFAVLEKIQEEANPGINATIRDRFYGAASSTPVTVFSQLLKLKNHHLAKLDNEGRKVNFERMLSDIFAGIDASMPAHLAMEDQARFAIGYYHQRQALFTKSSSNNESKN</sequence>
<protein>
    <submittedName>
        <fullName evidence="1">Type I-C CRISPR-associated protein Cas8c/Csd1</fullName>
    </submittedName>
</protein>
<evidence type="ECO:0000313" key="1">
    <source>
        <dbReference type="EMBL" id="KZK74812.1"/>
    </source>
</evidence>
<dbReference type="AlphaFoldDB" id="A0A165M4T6"/>
<dbReference type="Pfam" id="PF09709">
    <property type="entry name" value="Cas_Csd1"/>
    <property type="match status" value="1"/>
</dbReference>
<evidence type="ECO:0000313" key="2">
    <source>
        <dbReference type="Proteomes" id="UP000076481"/>
    </source>
</evidence>
<gene>
    <name evidence="1" type="ORF">A3K90_06250</name>
</gene>
<dbReference type="Proteomes" id="UP000076481">
    <property type="component" value="Unassembled WGS sequence"/>
</dbReference>
<dbReference type="CDD" id="cd09757">
    <property type="entry name" value="Cas8c_I-C"/>
    <property type="match status" value="1"/>
</dbReference>
<dbReference type="RefSeq" id="WP_303681112.1">
    <property type="nucleotide sequence ID" value="NZ_LVWG01000018.1"/>
</dbReference>
<name>A0A165M4T6_PELLU</name>
<organism evidence="1 2">
    <name type="scientific">Pelodictyon luteolum</name>
    <dbReference type="NCBI Taxonomy" id="1100"/>
    <lineage>
        <taxon>Bacteria</taxon>
        <taxon>Pseudomonadati</taxon>
        <taxon>Chlorobiota</taxon>
        <taxon>Chlorobiia</taxon>
        <taxon>Chlorobiales</taxon>
        <taxon>Chlorobiaceae</taxon>
        <taxon>Chlorobium/Pelodictyon group</taxon>
        <taxon>Pelodictyon</taxon>
    </lineage>
</organism>
<comment type="caution">
    <text evidence="1">The sequence shown here is derived from an EMBL/GenBank/DDBJ whole genome shotgun (WGS) entry which is preliminary data.</text>
</comment>
<dbReference type="NCBIfam" id="TIGR01863">
    <property type="entry name" value="cas_Csd1"/>
    <property type="match status" value="1"/>
</dbReference>
<proteinExistence type="predicted"/>
<reference evidence="1 2" key="1">
    <citation type="submission" date="2016-03" db="EMBL/GenBank/DDBJ databases">
        <title>Speciation and ecological success in dimly lit waters: horizontal gene transfer in a green sulfur bacteria bloom unveiled by metagenomic assembly.</title>
        <authorList>
            <person name="Llorens-Mares T."/>
            <person name="Liu Z."/>
            <person name="Allen L.Z."/>
            <person name="Rusch D.B."/>
            <person name="Craig M.T."/>
            <person name="Dupont C.L."/>
            <person name="Bryant D.A."/>
            <person name="Casamayor E.O."/>
        </authorList>
    </citation>
    <scope>NUCLEOTIDE SEQUENCE [LARGE SCALE GENOMIC DNA]</scope>
    <source>
        <strain evidence="1">CIII</strain>
    </source>
</reference>
<accession>A0A165M4T6</accession>